<protein>
    <submittedName>
        <fullName evidence="1">Uncharacterized protein</fullName>
    </submittedName>
</protein>
<sequence length="311" mass="36228">RYQMEQETESVSTSAKKLKTSSEKYDIEVFPAFEYRFIDFLTIFTTLSNHPAMDRDKRRFFSSLFGIATLIKRFTDNVTDVIVKSKYCKMCEFWEKRVDSIIRRVYMGDEYNKTFKDILDRELYDNWTVCKKKCIGKSVWIFGLGIKKKFKGGLGGKGKLIGKLISELALYYDLAIRRNVHSIEQMKKDIWATLYHKKFRLTKNRSTDFCSTGDKSWCSCFFDVVKPIYEDLNNDELLLRCLGDFTQNSNENFNATVWAMIPKTVASGKTILNIATNIAVCYFNDVFQSIMEIMKVLNLAVGIPIQLFQFL</sequence>
<reference evidence="1 2" key="1">
    <citation type="submission" date="2015-09" db="EMBL/GenBank/DDBJ databases">
        <title>Atta colombica WGS genome.</title>
        <authorList>
            <person name="Nygaard S."/>
            <person name="Hu H."/>
            <person name="Boomsma J."/>
            <person name="Zhang G."/>
        </authorList>
    </citation>
    <scope>NUCLEOTIDE SEQUENCE [LARGE SCALE GENOMIC DNA]</scope>
    <source>
        <strain evidence="1">Treedump-2</strain>
        <tissue evidence="1">Whole body</tissue>
    </source>
</reference>
<feature type="non-terminal residue" evidence="1">
    <location>
        <position position="1"/>
    </location>
</feature>
<accession>A0A151HYA2</accession>
<proteinExistence type="predicted"/>
<dbReference type="Proteomes" id="UP000078540">
    <property type="component" value="Unassembled WGS sequence"/>
</dbReference>
<keyword evidence="2" id="KW-1185">Reference proteome</keyword>
<name>A0A151HYA2_9HYME</name>
<evidence type="ECO:0000313" key="2">
    <source>
        <dbReference type="Proteomes" id="UP000078540"/>
    </source>
</evidence>
<organism evidence="1 2">
    <name type="scientific">Atta colombica</name>
    <dbReference type="NCBI Taxonomy" id="520822"/>
    <lineage>
        <taxon>Eukaryota</taxon>
        <taxon>Metazoa</taxon>
        <taxon>Ecdysozoa</taxon>
        <taxon>Arthropoda</taxon>
        <taxon>Hexapoda</taxon>
        <taxon>Insecta</taxon>
        <taxon>Pterygota</taxon>
        <taxon>Neoptera</taxon>
        <taxon>Endopterygota</taxon>
        <taxon>Hymenoptera</taxon>
        <taxon>Apocrita</taxon>
        <taxon>Aculeata</taxon>
        <taxon>Formicoidea</taxon>
        <taxon>Formicidae</taxon>
        <taxon>Myrmicinae</taxon>
        <taxon>Atta</taxon>
    </lineage>
</organism>
<dbReference type="EMBL" id="KQ976743">
    <property type="protein sequence ID" value="KYM75546.1"/>
    <property type="molecule type" value="Genomic_DNA"/>
</dbReference>
<dbReference type="AlphaFoldDB" id="A0A151HYA2"/>
<gene>
    <name evidence="1" type="ORF">ALC53_14052</name>
</gene>
<evidence type="ECO:0000313" key="1">
    <source>
        <dbReference type="EMBL" id="KYM75546.1"/>
    </source>
</evidence>